<name>A0A183G8M0_HELPZ</name>
<dbReference type="OrthoDB" id="73919at2759"/>
<reference evidence="2 3" key="1">
    <citation type="submission" date="2018-11" db="EMBL/GenBank/DDBJ databases">
        <authorList>
            <consortium name="Pathogen Informatics"/>
        </authorList>
    </citation>
    <scope>NUCLEOTIDE SEQUENCE [LARGE SCALE GENOMIC DNA]</scope>
</reference>
<dbReference type="WBParaSite" id="HPBE_0001822901-mRNA-1">
    <property type="protein sequence ID" value="HPBE_0001822901-mRNA-1"/>
    <property type="gene ID" value="HPBE_0001822901"/>
</dbReference>
<dbReference type="InterPro" id="IPR001534">
    <property type="entry name" value="Transthyretin-like"/>
</dbReference>
<reference evidence="4" key="2">
    <citation type="submission" date="2019-09" db="UniProtKB">
        <authorList>
            <consortium name="WormBaseParasite"/>
        </authorList>
    </citation>
    <scope>IDENTIFICATION</scope>
</reference>
<dbReference type="EMBL" id="UZAH01030551">
    <property type="protein sequence ID" value="VDP10930.1"/>
    <property type="molecule type" value="Genomic_DNA"/>
</dbReference>
<dbReference type="GO" id="GO:0009986">
    <property type="term" value="C:cell surface"/>
    <property type="evidence" value="ECO:0007669"/>
    <property type="project" value="InterPro"/>
</dbReference>
<dbReference type="PANTHER" id="PTHR21700">
    <property type="entry name" value="TRANSTHYRETIN-LIKE FAMILY PROTEIN-RELATED"/>
    <property type="match status" value="1"/>
</dbReference>
<keyword evidence="3" id="KW-1185">Reference proteome</keyword>
<organism evidence="3 4">
    <name type="scientific">Heligmosomoides polygyrus</name>
    <name type="common">Parasitic roundworm</name>
    <dbReference type="NCBI Taxonomy" id="6339"/>
    <lineage>
        <taxon>Eukaryota</taxon>
        <taxon>Metazoa</taxon>
        <taxon>Ecdysozoa</taxon>
        <taxon>Nematoda</taxon>
        <taxon>Chromadorea</taxon>
        <taxon>Rhabditida</taxon>
        <taxon>Rhabditina</taxon>
        <taxon>Rhabditomorpha</taxon>
        <taxon>Strongyloidea</taxon>
        <taxon>Heligmosomidae</taxon>
        <taxon>Heligmosomoides</taxon>
    </lineage>
</organism>
<proteinExistence type="predicted"/>
<dbReference type="Proteomes" id="UP000050761">
    <property type="component" value="Unassembled WGS sequence"/>
</dbReference>
<feature type="chain" id="PRO_5044551915" evidence="1">
    <location>
        <begin position="20"/>
        <end position="97"/>
    </location>
</feature>
<dbReference type="AlphaFoldDB" id="A0A183G8M0"/>
<evidence type="ECO:0000256" key="1">
    <source>
        <dbReference type="SAM" id="SignalP"/>
    </source>
</evidence>
<feature type="signal peptide" evidence="1">
    <location>
        <begin position="1"/>
        <end position="19"/>
    </location>
</feature>
<dbReference type="PANTHER" id="PTHR21700:SF24">
    <property type="entry name" value="TRANSTHYRETIN-LIKE FAMILY PROTEIN"/>
    <property type="match status" value="1"/>
</dbReference>
<evidence type="ECO:0000313" key="4">
    <source>
        <dbReference type="WBParaSite" id="HPBE_0001822901-mRNA-1"/>
    </source>
</evidence>
<evidence type="ECO:0000313" key="2">
    <source>
        <dbReference type="EMBL" id="VDP10930.1"/>
    </source>
</evidence>
<evidence type="ECO:0000313" key="3">
    <source>
        <dbReference type="Proteomes" id="UP000050761"/>
    </source>
</evidence>
<keyword evidence="1" id="KW-0732">Signal</keyword>
<accession>A0A3P8B1P8</accession>
<accession>A0A183G8M0</accession>
<sequence>MRHLFLVLLFFSCTAVVLGLFGIGRRQSISVQGHLTCNGRPVKLYDKGVDFQPCYKKLSITIPKKFITLGRTPNHTYNIGSINLASRFKGETIDCIN</sequence>
<gene>
    <name evidence="2" type="ORF">HPBE_LOCUS18228</name>
</gene>
<protein>
    <submittedName>
        <fullName evidence="4">Transthyretin-like family protein</fullName>
    </submittedName>
</protein>